<proteinExistence type="predicted"/>
<evidence type="ECO:0000313" key="2">
    <source>
        <dbReference type="EMBL" id="TVU48086.1"/>
    </source>
</evidence>
<evidence type="ECO:0000256" key="1">
    <source>
        <dbReference type="SAM" id="MobiDB-lite"/>
    </source>
</evidence>
<gene>
    <name evidence="2" type="ORF">EJB05_07709</name>
</gene>
<organism evidence="2 3">
    <name type="scientific">Eragrostis curvula</name>
    <name type="common">weeping love grass</name>
    <dbReference type="NCBI Taxonomy" id="38414"/>
    <lineage>
        <taxon>Eukaryota</taxon>
        <taxon>Viridiplantae</taxon>
        <taxon>Streptophyta</taxon>
        <taxon>Embryophyta</taxon>
        <taxon>Tracheophyta</taxon>
        <taxon>Spermatophyta</taxon>
        <taxon>Magnoliopsida</taxon>
        <taxon>Liliopsida</taxon>
        <taxon>Poales</taxon>
        <taxon>Poaceae</taxon>
        <taxon>PACMAD clade</taxon>
        <taxon>Chloridoideae</taxon>
        <taxon>Eragrostideae</taxon>
        <taxon>Eragrostidinae</taxon>
        <taxon>Eragrostis</taxon>
    </lineage>
</organism>
<feature type="compositionally biased region" description="Basic and acidic residues" evidence="1">
    <location>
        <begin position="51"/>
        <end position="61"/>
    </location>
</feature>
<dbReference type="EMBL" id="RWGY01000004">
    <property type="protein sequence ID" value="TVU48086.1"/>
    <property type="molecule type" value="Genomic_DNA"/>
</dbReference>
<accession>A0A5J9WJH6</accession>
<dbReference type="Proteomes" id="UP000324897">
    <property type="component" value="Chromosome 5"/>
</dbReference>
<feature type="region of interest" description="Disordered" evidence="1">
    <location>
        <begin position="1"/>
        <end position="61"/>
    </location>
</feature>
<dbReference type="Gramene" id="TVU48086">
    <property type="protein sequence ID" value="TVU48086"/>
    <property type="gene ID" value="EJB05_07709"/>
</dbReference>
<evidence type="ECO:0000313" key="3">
    <source>
        <dbReference type="Proteomes" id="UP000324897"/>
    </source>
</evidence>
<feature type="non-terminal residue" evidence="2">
    <location>
        <position position="81"/>
    </location>
</feature>
<dbReference type="AlphaFoldDB" id="A0A5J9WJH6"/>
<sequence>MGESRCRRIPWERPQLGAGRQGKAGSGMKPVADVRSAAEALVGDRGSSAAEHQRRSLRDSDRCNGDYGENLFVANPRILAK</sequence>
<keyword evidence="3" id="KW-1185">Reference proteome</keyword>
<reference evidence="2 3" key="1">
    <citation type="journal article" date="2019" name="Sci. Rep.">
        <title>A high-quality genome of Eragrostis curvula grass provides insights into Poaceae evolution and supports new strategies to enhance forage quality.</title>
        <authorList>
            <person name="Carballo J."/>
            <person name="Santos B.A.C.M."/>
            <person name="Zappacosta D."/>
            <person name="Garbus I."/>
            <person name="Selva J.P."/>
            <person name="Gallo C.A."/>
            <person name="Diaz A."/>
            <person name="Albertini E."/>
            <person name="Caccamo M."/>
            <person name="Echenique V."/>
        </authorList>
    </citation>
    <scope>NUCLEOTIDE SEQUENCE [LARGE SCALE GENOMIC DNA]</scope>
    <source>
        <strain evidence="3">cv. Victoria</strain>
        <tissue evidence="2">Leaf</tissue>
    </source>
</reference>
<name>A0A5J9WJH6_9POAL</name>
<comment type="caution">
    <text evidence="2">The sequence shown here is derived from an EMBL/GenBank/DDBJ whole genome shotgun (WGS) entry which is preliminary data.</text>
</comment>
<protein>
    <submittedName>
        <fullName evidence="2">Uncharacterized protein</fullName>
    </submittedName>
</protein>
<feature type="compositionally biased region" description="Basic and acidic residues" evidence="1">
    <location>
        <begin position="1"/>
        <end position="11"/>
    </location>
</feature>